<dbReference type="AlphaFoldDB" id="A0A7J6KIY3"/>
<sequence>MQNPYSLSSGFAGDTYEKCYTAFMSMQCASMFPMCTVPQVAHIQRSLISVSGLCTSCLRLLRYQLLASARFHYAAHCVITSWPSVLDS</sequence>
<evidence type="ECO:0000313" key="1">
    <source>
        <dbReference type="EMBL" id="KAF4646920.1"/>
    </source>
</evidence>
<organism evidence="1 2">
    <name type="scientific">Perkinsus olseni</name>
    <name type="common">Perkinsus atlanticus</name>
    <dbReference type="NCBI Taxonomy" id="32597"/>
    <lineage>
        <taxon>Eukaryota</taxon>
        <taxon>Sar</taxon>
        <taxon>Alveolata</taxon>
        <taxon>Perkinsozoa</taxon>
        <taxon>Perkinsea</taxon>
        <taxon>Perkinsida</taxon>
        <taxon>Perkinsidae</taxon>
        <taxon>Perkinsus</taxon>
    </lineage>
</organism>
<protein>
    <submittedName>
        <fullName evidence="1">Uncharacterized protein</fullName>
    </submittedName>
</protein>
<evidence type="ECO:0000313" key="2">
    <source>
        <dbReference type="Proteomes" id="UP000570595"/>
    </source>
</evidence>
<comment type="caution">
    <text evidence="1">The sequence shown here is derived from an EMBL/GenBank/DDBJ whole genome shotgun (WGS) entry which is preliminary data.</text>
</comment>
<accession>A0A7J6KIY3</accession>
<gene>
    <name evidence="1" type="ORF">FOZ61_004920</name>
</gene>
<feature type="non-terminal residue" evidence="1">
    <location>
        <position position="88"/>
    </location>
</feature>
<dbReference type="EMBL" id="JABAHT010002789">
    <property type="protein sequence ID" value="KAF4646920.1"/>
    <property type="molecule type" value="Genomic_DNA"/>
</dbReference>
<proteinExistence type="predicted"/>
<reference evidence="1 2" key="1">
    <citation type="submission" date="2020-04" db="EMBL/GenBank/DDBJ databases">
        <title>Perkinsus olseni comparative genomics.</title>
        <authorList>
            <person name="Bogema D.R."/>
        </authorList>
    </citation>
    <scope>NUCLEOTIDE SEQUENCE [LARGE SCALE GENOMIC DNA]</scope>
    <source>
        <strain evidence="1">ATCC PRA-179</strain>
    </source>
</reference>
<name>A0A7J6KIY3_PEROL</name>
<dbReference type="Proteomes" id="UP000570595">
    <property type="component" value="Unassembled WGS sequence"/>
</dbReference>